<sequence>MLDVLDGAADVEGRGHTAVRAMKRKRLSDGAPWQKYELFPAPPWATRSFFEHVAPIVAGRRLGPRLVISEPAAGLGHMSDVIAEYCENVFASDIYRYPVARPALPPRIEIADFLVEDWRGPASDWIMTNPPFGSSSLFLDRALQRARHGVALFQRMQWLEGQNRYRDVYVPRPPSLIAPFIERVPICEGGWDPRCATATWYAWFVWMRDDEGRWPAPLRPGAVLPTFLIPPGRRDALTRSSDVVLAERCVPGFIPPSQRKLKRPKPFDWAAARWLGPSRRPAFIEAAASLCLPELCTEE</sequence>
<dbReference type="Proteomes" id="UP001626536">
    <property type="component" value="Plasmid pRX1"/>
</dbReference>
<reference evidence="1 2" key="1">
    <citation type="submission" date="2023-10" db="EMBL/GenBank/DDBJ databases">
        <title>Novel methanotroph of the genus Methylocapsa from a subarctic wetland.</title>
        <authorList>
            <person name="Belova S.E."/>
            <person name="Oshkin I.Y."/>
            <person name="Miroshnikov K."/>
            <person name="Dedysh S.N."/>
        </authorList>
    </citation>
    <scope>NUCLEOTIDE SEQUENCE [LARGE SCALE GENOMIC DNA]</scope>
    <source>
        <strain evidence="1 2">RX1</strain>
        <plasmid evidence="1 2">pRX1</plasmid>
    </source>
</reference>
<dbReference type="SUPFAM" id="SSF53335">
    <property type="entry name" value="S-adenosyl-L-methionine-dependent methyltransferases"/>
    <property type="match status" value="1"/>
</dbReference>
<gene>
    <name evidence="1" type="ORF">RZS28_18790</name>
</gene>
<evidence type="ECO:0000313" key="2">
    <source>
        <dbReference type="Proteomes" id="UP001626536"/>
    </source>
</evidence>
<keyword evidence="1" id="KW-0614">Plasmid</keyword>
<keyword evidence="2" id="KW-1185">Reference proteome</keyword>
<geneLocation type="plasmid" evidence="1 2">
    <name>pRX1</name>
</geneLocation>
<proteinExistence type="predicted"/>
<evidence type="ECO:0000313" key="1">
    <source>
        <dbReference type="EMBL" id="WOJ91777.1"/>
    </source>
</evidence>
<accession>A0ABZ0HWY9</accession>
<dbReference type="InterPro" id="IPR029063">
    <property type="entry name" value="SAM-dependent_MTases_sf"/>
</dbReference>
<evidence type="ECO:0008006" key="3">
    <source>
        <dbReference type="Google" id="ProtNLM"/>
    </source>
</evidence>
<protein>
    <recommendedName>
        <fullName evidence="3">Methyltransferase</fullName>
    </recommendedName>
</protein>
<dbReference type="RefSeq" id="WP_318655203.1">
    <property type="nucleotide sequence ID" value="NZ_CP136863.1"/>
</dbReference>
<organism evidence="1 2">
    <name type="scientific">Methylocapsa polymorpha</name>
    <dbReference type="NCBI Taxonomy" id="3080828"/>
    <lineage>
        <taxon>Bacteria</taxon>
        <taxon>Pseudomonadati</taxon>
        <taxon>Pseudomonadota</taxon>
        <taxon>Alphaproteobacteria</taxon>
        <taxon>Hyphomicrobiales</taxon>
        <taxon>Beijerinckiaceae</taxon>
        <taxon>Methylocapsa</taxon>
    </lineage>
</organism>
<dbReference type="EMBL" id="CP136863">
    <property type="protein sequence ID" value="WOJ91777.1"/>
    <property type="molecule type" value="Genomic_DNA"/>
</dbReference>
<name>A0ABZ0HWY9_9HYPH</name>